<evidence type="ECO:0000313" key="4">
    <source>
        <dbReference type="Proteomes" id="UP000554235"/>
    </source>
</evidence>
<name>A0A8H4LFW9_9HYPO</name>
<feature type="compositionally biased region" description="Polar residues" evidence="1">
    <location>
        <begin position="75"/>
        <end position="85"/>
    </location>
</feature>
<accession>A0A8H4LFW9</accession>
<comment type="caution">
    <text evidence="3">The sequence shown here is derived from an EMBL/GenBank/DDBJ whole genome shotgun (WGS) entry which is preliminary data.</text>
</comment>
<feature type="region of interest" description="Disordered" evidence="1">
    <location>
        <begin position="63"/>
        <end position="120"/>
    </location>
</feature>
<evidence type="ECO:0000256" key="2">
    <source>
        <dbReference type="SAM" id="SignalP"/>
    </source>
</evidence>
<feature type="signal peptide" evidence="2">
    <location>
        <begin position="1"/>
        <end position="18"/>
    </location>
</feature>
<gene>
    <name evidence="3" type="ORF">FALBO_5523</name>
</gene>
<reference evidence="3 4" key="1">
    <citation type="submission" date="2020-01" db="EMBL/GenBank/DDBJ databases">
        <title>Identification and distribution of gene clusters putatively required for synthesis of sphingolipid metabolism inhibitors in phylogenetically diverse species of the filamentous fungus Fusarium.</title>
        <authorList>
            <person name="Kim H.-S."/>
            <person name="Busman M."/>
            <person name="Brown D.W."/>
            <person name="Divon H."/>
            <person name="Uhlig S."/>
            <person name="Proctor R.H."/>
        </authorList>
    </citation>
    <scope>NUCLEOTIDE SEQUENCE [LARGE SCALE GENOMIC DNA]</scope>
    <source>
        <strain evidence="3 4">NRRL 20459</strain>
    </source>
</reference>
<dbReference type="Proteomes" id="UP000554235">
    <property type="component" value="Unassembled WGS sequence"/>
</dbReference>
<dbReference type="AlphaFoldDB" id="A0A8H4LFW9"/>
<feature type="chain" id="PRO_5034711851" evidence="2">
    <location>
        <begin position="19"/>
        <end position="205"/>
    </location>
</feature>
<dbReference type="EMBL" id="JAADYS010000725">
    <property type="protein sequence ID" value="KAF4467600.1"/>
    <property type="molecule type" value="Genomic_DNA"/>
</dbReference>
<evidence type="ECO:0000256" key="1">
    <source>
        <dbReference type="SAM" id="MobiDB-lite"/>
    </source>
</evidence>
<protein>
    <submittedName>
        <fullName evidence="3">Uncharacterized protein</fullName>
    </submittedName>
</protein>
<evidence type="ECO:0000313" key="3">
    <source>
        <dbReference type="EMBL" id="KAF4467600.1"/>
    </source>
</evidence>
<keyword evidence="2" id="KW-0732">Signal</keyword>
<sequence>MKYSTATLLAVLAAFAQAQTVDLPDASDLSSIVEDVSTRVDAELSSRADEISSRVDELTSKAGDLTSEAGEVTSRLGSLTDTASGASETVTQTGTETVTESGTATGESGTETGTETDTEEVDTSALVQSSSAIQDRLDSLSSVAAGATGAVSESIAAEIAKATSELGAVNSEISEATETSNPGAMPTAAVAMGALMGGAAIFVNM</sequence>
<keyword evidence="4" id="KW-1185">Reference proteome</keyword>
<organism evidence="3 4">
    <name type="scientific">Fusarium albosuccineum</name>
    <dbReference type="NCBI Taxonomy" id="1237068"/>
    <lineage>
        <taxon>Eukaryota</taxon>
        <taxon>Fungi</taxon>
        <taxon>Dikarya</taxon>
        <taxon>Ascomycota</taxon>
        <taxon>Pezizomycotina</taxon>
        <taxon>Sordariomycetes</taxon>
        <taxon>Hypocreomycetidae</taxon>
        <taxon>Hypocreales</taxon>
        <taxon>Nectriaceae</taxon>
        <taxon>Fusarium</taxon>
        <taxon>Fusarium decemcellulare species complex</taxon>
    </lineage>
</organism>
<proteinExistence type="predicted"/>
<feature type="compositionally biased region" description="Low complexity" evidence="1">
    <location>
        <begin position="86"/>
        <end position="113"/>
    </location>
</feature>